<evidence type="ECO:0000313" key="2">
    <source>
        <dbReference type="Proteomes" id="UP000510602"/>
    </source>
</evidence>
<accession>A0A7D5UL53</accession>
<dbReference type="SUPFAM" id="SSF57850">
    <property type="entry name" value="RING/U-box"/>
    <property type="match status" value="1"/>
</dbReference>
<protein>
    <recommendedName>
        <fullName evidence="3">RING-type domain-containing protein</fullName>
    </recommendedName>
</protein>
<dbReference type="PROSITE" id="PS00518">
    <property type="entry name" value="ZF_RING_1"/>
    <property type="match status" value="1"/>
</dbReference>
<name>A0A7D5UL53_9VIRU</name>
<dbReference type="EMBL" id="MN562489">
    <property type="protein sequence ID" value="QLI60761.1"/>
    <property type="molecule type" value="Genomic_DNA"/>
</dbReference>
<dbReference type="Proteomes" id="UP000510602">
    <property type="component" value="Segment"/>
</dbReference>
<evidence type="ECO:0008006" key="3">
    <source>
        <dbReference type="Google" id="ProtNLM"/>
    </source>
</evidence>
<reference evidence="1 2" key="1">
    <citation type="submission" date="2019-10" db="EMBL/GenBank/DDBJ databases">
        <authorList>
            <person name="Kayansamruaj P."/>
        </authorList>
    </citation>
    <scope>NUCLEOTIDE SEQUENCE [LARGE SCALE GENOMIC DNA]</scope>
    <source>
        <strain evidence="1">SDDV_Thai_2019</strain>
    </source>
</reference>
<evidence type="ECO:0000313" key="1">
    <source>
        <dbReference type="EMBL" id="QLI60761.1"/>
    </source>
</evidence>
<proteinExistence type="predicted"/>
<organism evidence="1 2">
    <name type="scientific">Scale drop disease virus</name>
    <dbReference type="NCBI Taxonomy" id="1697349"/>
    <lineage>
        <taxon>Viruses</taxon>
        <taxon>Varidnaviria</taxon>
        <taxon>Bamfordvirae</taxon>
        <taxon>Nucleocytoviricota</taxon>
        <taxon>Megaviricetes</taxon>
        <taxon>Pimascovirales</taxon>
        <taxon>Pimascovirales incertae sedis</taxon>
        <taxon>Iridoviridae</taxon>
        <taxon>Alphairidovirinae</taxon>
        <taxon>Megalocytivirus</taxon>
        <taxon>Megalocytivirus lates1</taxon>
    </lineage>
</organism>
<dbReference type="InterPro" id="IPR017907">
    <property type="entry name" value="Znf_RING_CS"/>
</dbReference>
<sequence>MGLFNNLILCQTCKSVMKTSMIFTKCKHFMCTECAQRRKVCCGSTAVVNFSAYNNLYVVAYKLIHAAIMNPSVCASDVEAHLQLWSHWLIRYAIANY</sequence>